<comment type="caution">
    <text evidence="1">The sequence shown here is derived from an EMBL/GenBank/DDBJ whole genome shotgun (WGS) entry which is preliminary data.</text>
</comment>
<accession>A0A1E5UM78</accession>
<name>A0A1E5UM78_9POAL</name>
<dbReference type="FunFam" id="2.10.25.10:FF:000628">
    <property type="entry name" value="Wall-associated receptor kinase 2"/>
    <property type="match status" value="1"/>
</dbReference>
<protein>
    <recommendedName>
        <fullName evidence="3">Wall-associated receptor kinase galacturonan-binding domain-containing protein</fullName>
    </recommendedName>
</protein>
<dbReference type="OrthoDB" id="784156at2759"/>
<reference evidence="1 2" key="1">
    <citation type="submission" date="2016-09" db="EMBL/GenBank/DDBJ databases">
        <title>The draft genome of Dichanthelium oligosanthes: A C3 panicoid grass species.</title>
        <authorList>
            <person name="Studer A.J."/>
            <person name="Schnable J.C."/>
            <person name="Brutnell T.P."/>
        </authorList>
    </citation>
    <scope>NUCLEOTIDE SEQUENCE [LARGE SCALE GENOMIC DNA]</scope>
    <source>
        <strain evidence="2">cv. Kellogg 1175</strain>
        <tissue evidence="1">Leaf</tissue>
    </source>
</reference>
<sequence length="142" mass="15128">MTGCMATCPAAGRLENGSCSGMGCCQAAIPRGINTPRSSTSAFRTTYVTTDDFMESTGGKAPLVLDWMVGKETCREAVRNATAFMCVSSNSECVDSRNGPGYLCNCSRGYDGNPYVPDGCQGLFFNSLEVLIAQLYQIIVIC</sequence>
<organism evidence="1 2">
    <name type="scientific">Dichanthelium oligosanthes</name>
    <dbReference type="NCBI Taxonomy" id="888268"/>
    <lineage>
        <taxon>Eukaryota</taxon>
        <taxon>Viridiplantae</taxon>
        <taxon>Streptophyta</taxon>
        <taxon>Embryophyta</taxon>
        <taxon>Tracheophyta</taxon>
        <taxon>Spermatophyta</taxon>
        <taxon>Magnoliopsida</taxon>
        <taxon>Liliopsida</taxon>
        <taxon>Poales</taxon>
        <taxon>Poaceae</taxon>
        <taxon>PACMAD clade</taxon>
        <taxon>Panicoideae</taxon>
        <taxon>Panicodae</taxon>
        <taxon>Paniceae</taxon>
        <taxon>Dichantheliinae</taxon>
        <taxon>Dichanthelium</taxon>
    </lineage>
</organism>
<dbReference type="Proteomes" id="UP000095767">
    <property type="component" value="Unassembled WGS sequence"/>
</dbReference>
<evidence type="ECO:0008006" key="3">
    <source>
        <dbReference type="Google" id="ProtNLM"/>
    </source>
</evidence>
<evidence type="ECO:0000313" key="1">
    <source>
        <dbReference type="EMBL" id="OEL13990.1"/>
    </source>
</evidence>
<dbReference type="AlphaFoldDB" id="A0A1E5UM78"/>
<evidence type="ECO:0000313" key="2">
    <source>
        <dbReference type="Proteomes" id="UP000095767"/>
    </source>
</evidence>
<gene>
    <name evidence="1" type="ORF">BAE44_0024990</name>
</gene>
<dbReference type="PANTHER" id="PTHR33491">
    <property type="entry name" value="OSJNBA0016N04.9 PROTEIN"/>
    <property type="match status" value="1"/>
</dbReference>
<keyword evidence="2" id="KW-1185">Reference proteome</keyword>
<dbReference type="EMBL" id="LWDX02071542">
    <property type="protein sequence ID" value="OEL13990.1"/>
    <property type="molecule type" value="Genomic_DNA"/>
</dbReference>
<dbReference type="STRING" id="888268.A0A1E5UM78"/>
<proteinExistence type="predicted"/>